<accession>A0AAE4NNJ0</accession>
<feature type="transmembrane region" description="Helical" evidence="1">
    <location>
        <begin position="58"/>
        <end position="79"/>
    </location>
</feature>
<name>A0AAE4NNJ0_9CORY</name>
<reference evidence="2" key="1">
    <citation type="submission" date="2023-08" db="EMBL/GenBank/DDBJ databases">
        <title>Genomic characterization of the C. tuberculostearicum species complex, a ubiquitous member of the human skin microbiome.</title>
        <authorList>
            <person name="Ahmed N."/>
            <person name="Deming C."/>
            <person name="Conlan S."/>
            <person name="Segre J."/>
        </authorList>
    </citation>
    <scope>NUCLEOTIDE SEQUENCE</scope>
    <source>
        <strain evidence="2">CTNIH22</strain>
    </source>
</reference>
<feature type="transmembrane region" description="Helical" evidence="1">
    <location>
        <begin position="33"/>
        <end position="51"/>
    </location>
</feature>
<dbReference type="Proteomes" id="UP001185706">
    <property type="component" value="Unassembled WGS sequence"/>
</dbReference>
<sequence>MYIIIVLAALVCAAVLAVQTVRREQPQNRMRVAAIGGGASVAMILGAYILFNLAELPLIFTALIVSLGLLALWVLIFAAQPSKRISR</sequence>
<evidence type="ECO:0000256" key="1">
    <source>
        <dbReference type="SAM" id="Phobius"/>
    </source>
</evidence>
<dbReference type="RefSeq" id="WP_316993690.1">
    <property type="nucleotide sequence ID" value="NZ_JAVBIB010000016.1"/>
</dbReference>
<keyword evidence="1" id="KW-0472">Membrane</keyword>
<gene>
    <name evidence="2" type="ORF">RAE03_09420</name>
</gene>
<dbReference type="AlphaFoldDB" id="A0AAE4NNJ0"/>
<dbReference type="EMBL" id="JAVBIB010000016">
    <property type="protein sequence ID" value="MDV2419986.1"/>
    <property type="molecule type" value="Genomic_DNA"/>
</dbReference>
<comment type="caution">
    <text evidence="2">The sequence shown here is derived from an EMBL/GenBank/DDBJ whole genome shotgun (WGS) entry which is preliminary data.</text>
</comment>
<protein>
    <submittedName>
        <fullName evidence="2">Uncharacterized protein</fullName>
    </submittedName>
</protein>
<keyword evidence="1" id="KW-1133">Transmembrane helix</keyword>
<proteinExistence type="predicted"/>
<evidence type="ECO:0000313" key="2">
    <source>
        <dbReference type="EMBL" id="MDV2419986.1"/>
    </source>
</evidence>
<evidence type="ECO:0000313" key="3">
    <source>
        <dbReference type="Proteomes" id="UP001185706"/>
    </source>
</evidence>
<keyword evidence="1" id="KW-0812">Transmembrane</keyword>
<organism evidence="2 3">
    <name type="scientific">Corynebacterium tuberculostearicum</name>
    <dbReference type="NCBI Taxonomy" id="38304"/>
    <lineage>
        <taxon>Bacteria</taxon>
        <taxon>Bacillati</taxon>
        <taxon>Actinomycetota</taxon>
        <taxon>Actinomycetes</taxon>
        <taxon>Mycobacteriales</taxon>
        <taxon>Corynebacteriaceae</taxon>
        <taxon>Corynebacterium</taxon>
    </lineage>
</organism>